<dbReference type="GO" id="GO:0005886">
    <property type="term" value="C:plasma membrane"/>
    <property type="evidence" value="ECO:0007669"/>
    <property type="project" value="TreeGrafter"/>
</dbReference>
<proteinExistence type="predicted"/>
<gene>
    <name evidence="6" type="ORF">AS156_34200</name>
</gene>
<protein>
    <submittedName>
        <fullName evidence="6">ABC transporter ATP-binding protein</fullName>
    </submittedName>
</protein>
<evidence type="ECO:0000256" key="3">
    <source>
        <dbReference type="ARBA" id="ARBA00022840"/>
    </source>
</evidence>
<accession>A0A109K0P6</accession>
<dbReference type="RefSeq" id="WP_066503398.1">
    <property type="nucleotide sequence ID" value="NZ_LNCU01000036.1"/>
</dbReference>
<dbReference type="Pfam" id="PF00005">
    <property type="entry name" value="ABC_tran"/>
    <property type="match status" value="1"/>
</dbReference>
<dbReference type="SUPFAM" id="SSF52540">
    <property type="entry name" value="P-loop containing nucleoside triphosphate hydrolases"/>
    <property type="match status" value="1"/>
</dbReference>
<dbReference type="SMART" id="SM00382">
    <property type="entry name" value="AAA"/>
    <property type="match status" value="1"/>
</dbReference>
<dbReference type="Gene3D" id="3.40.50.300">
    <property type="entry name" value="P-loop containing nucleotide triphosphate hydrolases"/>
    <property type="match status" value="1"/>
</dbReference>
<dbReference type="PANTHER" id="PTHR45772">
    <property type="entry name" value="CONSERVED COMPONENT OF ABC TRANSPORTER FOR NATURAL AMINO ACIDS-RELATED"/>
    <property type="match status" value="1"/>
</dbReference>
<keyword evidence="3 6" id="KW-0067">ATP-binding</keyword>
<evidence type="ECO:0000313" key="7">
    <source>
        <dbReference type="Proteomes" id="UP000057737"/>
    </source>
</evidence>
<evidence type="ECO:0000313" key="6">
    <source>
        <dbReference type="EMBL" id="KWV58629.1"/>
    </source>
</evidence>
<evidence type="ECO:0000256" key="2">
    <source>
        <dbReference type="ARBA" id="ARBA00022741"/>
    </source>
</evidence>
<keyword evidence="2" id="KW-0547">Nucleotide-binding</keyword>
<dbReference type="GO" id="GO:0015192">
    <property type="term" value="F:L-phenylalanine transmembrane transporter activity"/>
    <property type="evidence" value="ECO:0007669"/>
    <property type="project" value="TreeGrafter"/>
</dbReference>
<dbReference type="GO" id="GO:1903806">
    <property type="term" value="P:L-isoleucine import across plasma membrane"/>
    <property type="evidence" value="ECO:0007669"/>
    <property type="project" value="TreeGrafter"/>
</dbReference>
<dbReference type="OrthoDB" id="9779872at2"/>
<dbReference type="GO" id="GO:0042941">
    <property type="term" value="P:D-alanine transmembrane transport"/>
    <property type="evidence" value="ECO:0007669"/>
    <property type="project" value="TreeGrafter"/>
</dbReference>
<dbReference type="EMBL" id="LNCU01000036">
    <property type="protein sequence ID" value="KWV58629.1"/>
    <property type="molecule type" value="Genomic_DNA"/>
</dbReference>
<comment type="caution">
    <text evidence="6">The sequence shown here is derived from an EMBL/GenBank/DDBJ whole genome shotgun (WGS) entry which is preliminary data.</text>
</comment>
<dbReference type="InterPro" id="IPR003439">
    <property type="entry name" value="ABC_transporter-like_ATP-bd"/>
</dbReference>
<dbReference type="InterPro" id="IPR051120">
    <property type="entry name" value="ABC_AA/LPS_Transport"/>
</dbReference>
<dbReference type="GO" id="GO:0005524">
    <property type="term" value="F:ATP binding"/>
    <property type="evidence" value="ECO:0007669"/>
    <property type="project" value="UniProtKB-KW"/>
</dbReference>
<dbReference type="InterPro" id="IPR003593">
    <property type="entry name" value="AAA+_ATPase"/>
</dbReference>
<dbReference type="PROSITE" id="PS50893">
    <property type="entry name" value="ABC_TRANSPORTER_2"/>
    <property type="match status" value="1"/>
</dbReference>
<dbReference type="GO" id="GO:0005304">
    <property type="term" value="F:L-valine transmembrane transporter activity"/>
    <property type="evidence" value="ECO:0007669"/>
    <property type="project" value="TreeGrafter"/>
</dbReference>
<dbReference type="GO" id="GO:0015188">
    <property type="term" value="F:L-isoleucine transmembrane transporter activity"/>
    <property type="evidence" value="ECO:0007669"/>
    <property type="project" value="TreeGrafter"/>
</dbReference>
<reference evidence="6 7" key="1">
    <citation type="submission" date="2015-11" db="EMBL/GenBank/DDBJ databases">
        <title>Draft Genome Sequence of the Strain BR 10303 (Bradyrhizobium sp.) isolated from nodules of Centrolobium paraense.</title>
        <authorList>
            <person name="Zelli J.E."/>
            <person name="Simoes-Araujo J.L."/>
            <person name="Barauna A.C."/>
            <person name="Silva K."/>
        </authorList>
    </citation>
    <scope>NUCLEOTIDE SEQUENCE [LARGE SCALE GENOMIC DNA]</scope>
    <source>
        <strain evidence="6 7">BR 10303</strain>
    </source>
</reference>
<dbReference type="AlphaFoldDB" id="A0A109K0P6"/>
<sequence length="243" mass="25743">MAPLLRVSGLSKRFGEIIVADGVSFELARGECLGVIGPNGAGKSSLLNLIVGLLSADGGSILLDGKEITGLPPHRRARMGLGRAFQIPQPFPHLSVYENALAAASFGAGLHGEAASTWTMEVLQRTGLDAKADKLAGALPLIDRKRLEFAKALASKPALILLDEIAAGLTEPEVERLVAIIQTVKADHAIIWIEHIPHALRAASDRILVLNFGRKVLEGPPSEVMDSAVVREIYMGLKADGVT</sequence>
<dbReference type="Proteomes" id="UP000057737">
    <property type="component" value="Unassembled WGS sequence"/>
</dbReference>
<keyword evidence="1" id="KW-0813">Transport</keyword>
<dbReference type="InterPro" id="IPR027417">
    <property type="entry name" value="P-loop_NTPase"/>
</dbReference>
<evidence type="ECO:0000256" key="1">
    <source>
        <dbReference type="ARBA" id="ARBA00022448"/>
    </source>
</evidence>
<name>A0A109K0P6_9BRAD</name>
<evidence type="ECO:0000259" key="5">
    <source>
        <dbReference type="PROSITE" id="PS50893"/>
    </source>
</evidence>
<dbReference type="CDD" id="cd03219">
    <property type="entry name" value="ABC_Mj1267_LivG_branched"/>
    <property type="match status" value="1"/>
</dbReference>
<dbReference type="PANTHER" id="PTHR45772:SF7">
    <property type="entry name" value="AMINO ACID ABC TRANSPORTER ATP-BINDING PROTEIN"/>
    <property type="match status" value="1"/>
</dbReference>
<dbReference type="GO" id="GO:0015808">
    <property type="term" value="P:L-alanine transport"/>
    <property type="evidence" value="ECO:0007669"/>
    <property type="project" value="TreeGrafter"/>
</dbReference>
<dbReference type="GO" id="GO:0016887">
    <property type="term" value="F:ATP hydrolysis activity"/>
    <property type="evidence" value="ECO:0007669"/>
    <property type="project" value="InterPro"/>
</dbReference>
<evidence type="ECO:0000256" key="4">
    <source>
        <dbReference type="ARBA" id="ARBA00024722"/>
    </source>
</evidence>
<feature type="domain" description="ABC transporter" evidence="5">
    <location>
        <begin position="5"/>
        <end position="237"/>
    </location>
</feature>
<dbReference type="GO" id="GO:1903805">
    <property type="term" value="P:L-valine import across plasma membrane"/>
    <property type="evidence" value="ECO:0007669"/>
    <property type="project" value="TreeGrafter"/>
</dbReference>
<comment type="function">
    <text evidence="4">Involved in beta-(1--&gt;2)glucan export. Transmembrane domains (TMD) form a pore in the inner membrane and the ATP-binding domain (NBD) is responsible for energy generation.</text>
</comment>
<organism evidence="6 7">
    <name type="scientific">Bradyrhizobium macuxiense</name>
    <dbReference type="NCBI Taxonomy" id="1755647"/>
    <lineage>
        <taxon>Bacteria</taxon>
        <taxon>Pseudomonadati</taxon>
        <taxon>Pseudomonadota</taxon>
        <taxon>Alphaproteobacteria</taxon>
        <taxon>Hyphomicrobiales</taxon>
        <taxon>Nitrobacteraceae</taxon>
        <taxon>Bradyrhizobium</taxon>
    </lineage>
</organism>
<keyword evidence="7" id="KW-1185">Reference proteome</keyword>